<dbReference type="Proteomes" id="UP000479710">
    <property type="component" value="Unassembled WGS sequence"/>
</dbReference>
<organism evidence="3 4">
    <name type="scientific">Oryza meyeriana var. granulata</name>
    <dbReference type="NCBI Taxonomy" id="110450"/>
    <lineage>
        <taxon>Eukaryota</taxon>
        <taxon>Viridiplantae</taxon>
        <taxon>Streptophyta</taxon>
        <taxon>Embryophyta</taxon>
        <taxon>Tracheophyta</taxon>
        <taxon>Spermatophyta</taxon>
        <taxon>Magnoliopsida</taxon>
        <taxon>Liliopsida</taxon>
        <taxon>Poales</taxon>
        <taxon>Poaceae</taxon>
        <taxon>BOP clade</taxon>
        <taxon>Oryzoideae</taxon>
        <taxon>Oryzeae</taxon>
        <taxon>Oryzinae</taxon>
        <taxon>Oryza</taxon>
        <taxon>Oryza meyeriana</taxon>
    </lineage>
</organism>
<dbReference type="OrthoDB" id="720305at2759"/>
<keyword evidence="2" id="KW-0472">Membrane</keyword>
<gene>
    <name evidence="3" type="ORF">E2562_000129</name>
</gene>
<feature type="region of interest" description="Disordered" evidence="1">
    <location>
        <begin position="53"/>
        <end position="78"/>
    </location>
</feature>
<evidence type="ECO:0000313" key="3">
    <source>
        <dbReference type="EMBL" id="KAF0909810.1"/>
    </source>
</evidence>
<keyword evidence="2" id="KW-0812">Transmembrane</keyword>
<protein>
    <submittedName>
        <fullName evidence="3">Uncharacterized protein</fullName>
    </submittedName>
</protein>
<proteinExistence type="predicted"/>
<evidence type="ECO:0000256" key="1">
    <source>
        <dbReference type="SAM" id="MobiDB-lite"/>
    </source>
</evidence>
<comment type="caution">
    <text evidence="3">The sequence shown here is derived from an EMBL/GenBank/DDBJ whole genome shotgun (WGS) entry which is preliminary data.</text>
</comment>
<accession>A0A6G1DBK9</accession>
<name>A0A6G1DBK9_9ORYZ</name>
<keyword evidence="2" id="KW-1133">Transmembrane helix</keyword>
<evidence type="ECO:0000313" key="4">
    <source>
        <dbReference type="Proteomes" id="UP000479710"/>
    </source>
</evidence>
<evidence type="ECO:0000256" key="2">
    <source>
        <dbReference type="SAM" id="Phobius"/>
    </source>
</evidence>
<dbReference type="EMBL" id="SPHZ02000006">
    <property type="protein sequence ID" value="KAF0909810.1"/>
    <property type="molecule type" value="Genomic_DNA"/>
</dbReference>
<sequence length="132" mass="14500">MILSVIIIIVVIGLMNYQGNTKLRKVNKLDFLACMAAFFCILLVFIQNGPHNEKDDEIEEDEPSAKRKKGCGSKVDKLKKKSGSQKMLVLANPVGSITERLFNLVVGKTFGSDHVFFNVAKAIAAAPHKAQP</sequence>
<feature type="transmembrane region" description="Helical" evidence="2">
    <location>
        <begin position="29"/>
        <end position="46"/>
    </location>
</feature>
<dbReference type="AlphaFoldDB" id="A0A6G1DBK9"/>
<keyword evidence="4" id="KW-1185">Reference proteome</keyword>
<reference evidence="3 4" key="1">
    <citation type="submission" date="2019-11" db="EMBL/GenBank/DDBJ databases">
        <title>Whole genome sequence of Oryza granulata.</title>
        <authorList>
            <person name="Li W."/>
        </authorList>
    </citation>
    <scope>NUCLEOTIDE SEQUENCE [LARGE SCALE GENOMIC DNA]</scope>
    <source>
        <strain evidence="4">cv. Menghai</strain>
        <tissue evidence="3">Leaf</tissue>
    </source>
</reference>
<feature type="compositionally biased region" description="Basic residues" evidence="1">
    <location>
        <begin position="66"/>
        <end position="78"/>
    </location>
</feature>